<dbReference type="AlphaFoldDB" id="A0A4P6WY05"/>
<evidence type="ECO:0000313" key="4">
    <source>
        <dbReference type="Proteomes" id="UP000293912"/>
    </source>
</evidence>
<dbReference type="InterPro" id="IPR043708">
    <property type="entry name" value="DUF5648"/>
</dbReference>
<feature type="domain" description="Lcl C-terminal" evidence="1">
    <location>
        <begin position="453"/>
        <end position="551"/>
    </location>
</feature>
<organism evidence="3 4">
    <name type="scientific">Hydrogenophaga pseudoflava</name>
    <name type="common">Pseudomonas carboxydoflava</name>
    <dbReference type="NCBI Taxonomy" id="47421"/>
    <lineage>
        <taxon>Bacteria</taxon>
        <taxon>Pseudomonadati</taxon>
        <taxon>Pseudomonadota</taxon>
        <taxon>Betaproteobacteria</taxon>
        <taxon>Burkholderiales</taxon>
        <taxon>Comamonadaceae</taxon>
        <taxon>Hydrogenophaga</taxon>
    </lineage>
</organism>
<evidence type="ECO:0000259" key="1">
    <source>
        <dbReference type="Pfam" id="PF07603"/>
    </source>
</evidence>
<keyword evidence="4" id="KW-1185">Reference proteome</keyword>
<dbReference type="KEGG" id="hpse:HPF_14775"/>
<proteinExistence type="predicted"/>
<sequence>MTNIWTTEGKRWGTGIFAMGVAAAMSACGGGDMSSEEGPSKAVSARGVVSAQAGPKTADGSAFAAGTTSEARLKSVETTVKPAASRKAATSSVTVYRFYNSATRAHFYTSSEAEKNTVLLNMPFFSYDGAVFTAAGLPDAGLSPVYRFFNRQTGVHFYTISETEKDDILARLPQFQLDGPAYFASEVSGSGFIPVHRFYLPAKGYHFYTASEEEKNHVEANLGQTYRYEGIGYYVLSEVPRSDKLPHSGVTGAQCYQVGSDDMVDCASRFAINLSPQQDGHRSQIRPMSYGQVGAYPISSCVMDEVTGLVWEGKTNSGERSVANTYSNYGDGRVGDASAYVARINQLALCGFTDWRLPTAGELLGLMDFGRTGIRLNPTWFGVTVSTYWSASPVEPWYNKAVHFDGGSIATLHINGNSHNSQLAVRLVRGAPFTGARFAVGTAAYPGDAANNVVNDLKTGLQWRRCEEGRRWTGTRCLGVMYVFAHQDALLWAQTMSGWRLPNVKELHSLIPENAAYAMDPQAFPGAEPWGYWTSTPNTASPNRSLQVAFGAPPYIDLASWSRDAPPDFGGGVRLVKHLQ</sequence>
<name>A0A4P6WY05_HYDPS</name>
<feature type="domain" description="DUF5648" evidence="2">
    <location>
        <begin position="94"/>
        <end position="236"/>
    </location>
</feature>
<feature type="domain" description="Lcl C-terminal" evidence="1">
    <location>
        <begin position="301"/>
        <end position="429"/>
    </location>
</feature>
<evidence type="ECO:0000313" key="3">
    <source>
        <dbReference type="EMBL" id="QBM28962.1"/>
    </source>
</evidence>
<evidence type="ECO:0008006" key="5">
    <source>
        <dbReference type="Google" id="ProtNLM"/>
    </source>
</evidence>
<protein>
    <recommendedName>
        <fullName evidence="5">DUF1566 domain-containing protein</fullName>
    </recommendedName>
</protein>
<dbReference type="Proteomes" id="UP000293912">
    <property type="component" value="Chromosome"/>
</dbReference>
<dbReference type="InterPro" id="IPR011460">
    <property type="entry name" value="Lcl_C"/>
</dbReference>
<gene>
    <name evidence="3" type="ORF">HPF_14775</name>
</gene>
<evidence type="ECO:0000259" key="2">
    <source>
        <dbReference type="Pfam" id="PF18885"/>
    </source>
</evidence>
<accession>A0A4P6WY05</accession>
<dbReference type="PANTHER" id="PTHR35812">
    <property type="entry name" value="LIPOPROTEIN"/>
    <property type="match status" value="1"/>
</dbReference>
<dbReference type="EMBL" id="CP037867">
    <property type="protein sequence ID" value="QBM28962.1"/>
    <property type="molecule type" value="Genomic_DNA"/>
</dbReference>
<dbReference type="Pfam" id="PF07603">
    <property type="entry name" value="Lcl_C"/>
    <property type="match status" value="2"/>
</dbReference>
<dbReference type="PANTHER" id="PTHR35812:SF1">
    <property type="entry name" value="LIPOPROTEIN"/>
    <property type="match status" value="1"/>
</dbReference>
<dbReference type="Pfam" id="PF18885">
    <property type="entry name" value="DUF5648"/>
    <property type="match status" value="1"/>
</dbReference>
<reference evidence="3 4" key="1">
    <citation type="submission" date="2019-03" db="EMBL/GenBank/DDBJ databases">
        <authorList>
            <person name="Sebastian G."/>
            <person name="Baumann P."/>
            <person name="Ruckert C."/>
            <person name="Kalinowski J."/>
            <person name="Nebel B."/>
            <person name="Takors R."/>
            <person name="Blombach B."/>
        </authorList>
    </citation>
    <scope>NUCLEOTIDE SEQUENCE [LARGE SCALE GENOMIC DNA]</scope>
    <source>
        <strain evidence="3 4">DSM 1084</strain>
    </source>
</reference>